<evidence type="ECO:0000313" key="1">
    <source>
        <dbReference type="EMBL" id="CAH9094608.1"/>
    </source>
</evidence>
<dbReference type="EMBL" id="CAMAPE010000031">
    <property type="protein sequence ID" value="CAH9094608.1"/>
    <property type="molecule type" value="Genomic_DNA"/>
</dbReference>
<sequence length="207" mass="22300">MDEETHVITPLRVGVCRSVRCLSKLSSLSKDGSSISVEGSDKEDDVVSLDGETDMQRAPEGCLSISLVNPISDLPPTITAASSSTGIRKPLNPLDLAHLSLKRKRMATPSSSVVKTTSVPNCSVLKSRASLIAGTQTVPPVKSNAEFFGDFCRLDNVLRMRKDMPQILLPTVKIVYSDFSFVDMLSASSAFAFQVCVLFLPCTLCSL</sequence>
<dbReference type="AlphaFoldDB" id="A0A9P0Z9F4"/>
<gene>
    <name evidence="1" type="ORF">CEURO_LOCUS12824</name>
</gene>
<evidence type="ECO:0000313" key="2">
    <source>
        <dbReference type="Proteomes" id="UP001152484"/>
    </source>
</evidence>
<reference evidence="1" key="1">
    <citation type="submission" date="2022-07" db="EMBL/GenBank/DDBJ databases">
        <authorList>
            <person name="Macas J."/>
            <person name="Novak P."/>
            <person name="Neumann P."/>
        </authorList>
    </citation>
    <scope>NUCLEOTIDE SEQUENCE</scope>
</reference>
<comment type="caution">
    <text evidence="1">The sequence shown here is derived from an EMBL/GenBank/DDBJ whole genome shotgun (WGS) entry which is preliminary data.</text>
</comment>
<name>A0A9P0Z9F4_CUSEU</name>
<organism evidence="1 2">
    <name type="scientific">Cuscuta europaea</name>
    <name type="common">European dodder</name>
    <dbReference type="NCBI Taxonomy" id="41803"/>
    <lineage>
        <taxon>Eukaryota</taxon>
        <taxon>Viridiplantae</taxon>
        <taxon>Streptophyta</taxon>
        <taxon>Embryophyta</taxon>
        <taxon>Tracheophyta</taxon>
        <taxon>Spermatophyta</taxon>
        <taxon>Magnoliopsida</taxon>
        <taxon>eudicotyledons</taxon>
        <taxon>Gunneridae</taxon>
        <taxon>Pentapetalae</taxon>
        <taxon>asterids</taxon>
        <taxon>lamiids</taxon>
        <taxon>Solanales</taxon>
        <taxon>Convolvulaceae</taxon>
        <taxon>Cuscuteae</taxon>
        <taxon>Cuscuta</taxon>
        <taxon>Cuscuta subgen. Cuscuta</taxon>
    </lineage>
</organism>
<proteinExistence type="predicted"/>
<keyword evidence="2" id="KW-1185">Reference proteome</keyword>
<accession>A0A9P0Z9F4</accession>
<protein>
    <submittedName>
        <fullName evidence="1">Uncharacterized protein</fullName>
    </submittedName>
</protein>
<dbReference type="Proteomes" id="UP001152484">
    <property type="component" value="Unassembled WGS sequence"/>
</dbReference>